<dbReference type="SUPFAM" id="SSF55874">
    <property type="entry name" value="ATPase domain of HSP90 chaperone/DNA topoisomerase II/histidine kinase"/>
    <property type="match status" value="1"/>
</dbReference>
<dbReference type="PROSITE" id="PS50109">
    <property type="entry name" value="HIS_KIN"/>
    <property type="match status" value="1"/>
</dbReference>
<feature type="domain" description="PAC" evidence="8">
    <location>
        <begin position="212"/>
        <end position="264"/>
    </location>
</feature>
<dbReference type="InterPro" id="IPR036890">
    <property type="entry name" value="HATPase_C_sf"/>
</dbReference>
<dbReference type="Pfam" id="PF13426">
    <property type="entry name" value="PAS_9"/>
    <property type="match status" value="2"/>
</dbReference>
<gene>
    <name evidence="9" type="ORF">GCM10023184_40190</name>
</gene>
<dbReference type="Pfam" id="PF08447">
    <property type="entry name" value="PAS_3"/>
    <property type="match status" value="2"/>
</dbReference>
<dbReference type="Gene3D" id="3.30.450.20">
    <property type="entry name" value="PAS domain"/>
    <property type="match status" value="6"/>
</dbReference>
<dbReference type="InterPro" id="IPR052162">
    <property type="entry name" value="Sensor_kinase/Photoreceptor"/>
</dbReference>
<evidence type="ECO:0000256" key="2">
    <source>
        <dbReference type="ARBA" id="ARBA00012438"/>
    </source>
</evidence>
<feature type="domain" description="PAS" evidence="7">
    <location>
        <begin position="650"/>
        <end position="715"/>
    </location>
</feature>
<dbReference type="SMART" id="SM00387">
    <property type="entry name" value="HATPase_c"/>
    <property type="match status" value="1"/>
</dbReference>
<dbReference type="PROSITE" id="PS50112">
    <property type="entry name" value="PAS"/>
    <property type="match status" value="5"/>
</dbReference>
<dbReference type="NCBIfam" id="TIGR00229">
    <property type="entry name" value="sensory_box"/>
    <property type="match status" value="6"/>
</dbReference>
<name>A0ABP8HMZ4_9BACT</name>
<keyword evidence="4" id="KW-0808">Transferase</keyword>
<evidence type="ECO:0000256" key="4">
    <source>
        <dbReference type="ARBA" id="ARBA00022679"/>
    </source>
</evidence>
<proteinExistence type="predicted"/>
<dbReference type="RefSeq" id="WP_345257701.1">
    <property type="nucleotide sequence ID" value="NZ_BAABGY010000016.1"/>
</dbReference>
<dbReference type="Proteomes" id="UP001501725">
    <property type="component" value="Unassembled WGS sequence"/>
</dbReference>
<dbReference type="SUPFAM" id="SSF55785">
    <property type="entry name" value="PYP-like sensor domain (PAS domain)"/>
    <property type="match status" value="6"/>
</dbReference>
<organism evidence="9 10">
    <name type="scientific">Flaviaesturariibacter amylovorans</name>
    <dbReference type="NCBI Taxonomy" id="1084520"/>
    <lineage>
        <taxon>Bacteria</taxon>
        <taxon>Pseudomonadati</taxon>
        <taxon>Bacteroidota</taxon>
        <taxon>Chitinophagia</taxon>
        <taxon>Chitinophagales</taxon>
        <taxon>Chitinophagaceae</taxon>
        <taxon>Flaviaestuariibacter</taxon>
    </lineage>
</organism>
<feature type="domain" description="Histidine kinase" evidence="6">
    <location>
        <begin position="798"/>
        <end position="986"/>
    </location>
</feature>
<dbReference type="Pfam" id="PF02518">
    <property type="entry name" value="HATPase_c"/>
    <property type="match status" value="1"/>
</dbReference>
<keyword evidence="10" id="KW-1185">Reference proteome</keyword>
<evidence type="ECO:0000313" key="9">
    <source>
        <dbReference type="EMBL" id="GAA4341604.1"/>
    </source>
</evidence>
<dbReference type="PROSITE" id="PS50113">
    <property type="entry name" value="PAC"/>
    <property type="match status" value="4"/>
</dbReference>
<dbReference type="InterPro" id="IPR000014">
    <property type="entry name" value="PAS"/>
</dbReference>
<dbReference type="PANTHER" id="PTHR43304:SF1">
    <property type="entry name" value="PAC DOMAIN-CONTAINING PROTEIN"/>
    <property type="match status" value="1"/>
</dbReference>
<dbReference type="Gene3D" id="3.30.565.10">
    <property type="entry name" value="Histidine kinase-like ATPase, C-terminal domain"/>
    <property type="match status" value="1"/>
</dbReference>
<dbReference type="Pfam" id="PF08448">
    <property type="entry name" value="PAS_4"/>
    <property type="match status" value="2"/>
</dbReference>
<feature type="domain" description="PAC" evidence="8">
    <location>
        <begin position="349"/>
        <end position="401"/>
    </location>
</feature>
<dbReference type="InterPro" id="IPR000700">
    <property type="entry name" value="PAS-assoc_C"/>
</dbReference>
<comment type="catalytic activity">
    <reaction evidence="1">
        <text>ATP + protein L-histidine = ADP + protein N-phospho-L-histidine.</text>
        <dbReference type="EC" id="2.7.13.3"/>
    </reaction>
</comment>
<dbReference type="InterPro" id="IPR001610">
    <property type="entry name" value="PAC"/>
</dbReference>
<dbReference type="InterPro" id="IPR013655">
    <property type="entry name" value="PAS_fold_3"/>
</dbReference>
<feature type="domain" description="PAS" evidence="7">
    <location>
        <begin position="402"/>
        <end position="472"/>
    </location>
</feature>
<dbReference type="InterPro" id="IPR003594">
    <property type="entry name" value="HATPase_dom"/>
</dbReference>
<keyword evidence="3" id="KW-0597">Phosphoprotein</keyword>
<dbReference type="EMBL" id="BAABGY010000016">
    <property type="protein sequence ID" value="GAA4341604.1"/>
    <property type="molecule type" value="Genomic_DNA"/>
</dbReference>
<dbReference type="CDD" id="cd16917">
    <property type="entry name" value="HATPase_UhpB-NarQ-NarX-like"/>
    <property type="match status" value="1"/>
</dbReference>
<feature type="domain" description="PAC" evidence="8">
    <location>
        <begin position="475"/>
        <end position="526"/>
    </location>
</feature>
<feature type="domain" description="PAC" evidence="8">
    <location>
        <begin position="595"/>
        <end position="649"/>
    </location>
</feature>
<dbReference type="SMART" id="SM00086">
    <property type="entry name" value="PAC"/>
    <property type="match status" value="5"/>
</dbReference>
<evidence type="ECO:0000259" key="7">
    <source>
        <dbReference type="PROSITE" id="PS50112"/>
    </source>
</evidence>
<evidence type="ECO:0000259" key="8">
    <source>
        <dbReference type="PROSITE" id="PS50113"/>
    </source>
</evidence>
<reference evidence="10" key="1">
    <citation type="journal article" date="2019" name="Int. J. Syst. Evol. Microbiol.">
        <title>The Global Catalogue of Microorganisms (GCM) 10K type strain sequencing project: providing services to taxonomists for standard genome sequencing and annotation.</title>
        <authorList>
            <consortium name="The Broad Institute Genomics Platform"/>
            <consortium name="The Broad Institute Genome Sequencing Center for Infectious Disease"/>
            <person name="Wu L."/>
            <person name="Ma J."/>
        </authorList>
    </citation>
    <scope>NUCLEOTIDE SEQUENCE [LARGE SCALE GENOMIC DNA]</scope>
    <source>
        <strain evidence="10">JCM 17919</strain>
    </source>
</reference>
<evidence type="ECO:0000256" key="3">
    <source>
        <dbReference type="ARBA" id="ARBA00022553"/>
    </source>
</evidence>
<evidence type="ECO:0000256" key="1">
    <source>
        <dbReference type="ARBA" id="ARBA00000085"/>
    </source>
</evidence>
<dbReference type="PANTHER" id="PTHR43304">
    <property type="entry name" value="PHYTOCHROME-LIKE PROTEIN CPH1"/>
    <property type="match status" value="1"/>
</dbReference>
<keyword evidence="5" id="KW-0418">Kinase</keyword>
<dbReference type="Gene3D" id="1.20.5.1930">
    <property type="match status" value="1"/>
</dbReference>
<dbReference type="InterPro" id="IPR013656">
    <property type="entry name" value="PAS_4"/>
</dbReference>
<dbReference type="CDD" id="cd00130">
    <property type="entry name" value="PAS"/>
    <property type="match status" value="6"/>
</dbReference>
<feature type="domain" description="PAS" evidence="7">
    <location>
        <begin position="523"/>
        <end position="594"/>
    </location>
</feature>
<dbReference type="EC" id="2.7.13.3" evidence="2"/>
<feature type="domain" description="PAS" evidence="7">
    <location>
        <begin position="31"/>
        <end position="86"/>
    </location>
</feature>
<dbReference type="InterPro" id="IPR005467">
    <property type="entry name" value="His_kinase_dom"/>
</dbReference>
<evidence type="ECO:0000313" key="10">
    <source>
        <dbReference type="Proteomes" id="UP001501725"/>
    </source>
</evidence>
<evidence type="ECO:0000256" key="5">
    <source>
        <dbReference type="ARBA" id="ARBA00022777"/>
    </source>
</evidence>
<accession>A0ABP8HMZ4</accession>
<dbReference type="InterPro" id="IPR035965">
    <property type="entry name" value="PAS-like_dom_sf"/>
</dbReference>
<protein>
    <recommendedName>
        <fullName evidence="2">histidine kinase</fullName>
        <ecNumber evidence="2">2.7.13.3</ecNumber>
    </recommendedName>
</protein>
<dbReference type="SMART" id="SM00091">
    <property type="entry name" value="PAS"/>
    <property type="match status" value="6"/>
</dbReference>
<comment type="caution">
    <text evidence="9">The sequence shown here is derived from an EMBL/GenBank/DDBJ whole genome shotgun (WGS) entry which is preliminary data.</text>
</comment>
<feature type="domain" description="PAS" evidence="7">
    <location>
        <begin position="272"/>
        <end position="344"/>
    </location>
</feature>
<sequence length="986" mass="111765">MKTVGPNTTSLLHPAFPHADLGIGLPEHRIFFQTDAAGRIAGCNALLPEFLGSTEDALLQRPFAAFAEEGERDKAQQLLDSALQGQPDTGYIAFPTPAGRKLGQVTVVPMFQDGQPSGLFGFIHDATDRIEKTVRLFETEQKFKALFDGERECVKLLDPAARLLEINANGLALLEAAAAHEVLGACIAELAHPNDRAAFESLHARVMSGASDELELRIRTLRGNERWIAYSSQPLRDRDGAIYAALSISRDITHRRQEAEDRRLQEEALRISNERYQFVAQATSDVLWDWNLATGELYTNQSFARVLGHTPADGVSVSEVWRDNLHPDDHARVLREQKRAICDPEVHFWEDHYRFLKPGGETVYLADRAIIIRNAEGRALRMTGAAHDVTRQKEVELRLERNERRFRAIVQSGLDVVVLLDHRFTITYISPNALVLSGYSADELLGVLGFDALHPQDLAPVFTAGQAILRQPNVVLPPFRLRIKDGSYRWIEATLSNHLSDPDIDAIVINLRDITAKKRAEDEAHRLTLVAERTSNCVIISDAEHRITWVNKAFTDLLEYSSEEVIGQQAATLFNGPESDPATVGYIHDQLSRNQPFACELVHYTRSGKPYWMEVEGQPIFDEKGALLQYFALLTDITERKAIEEAIRLSEEKYKLLFYESPMPNWIFRKDDLRFVEVNDAAIGHYGYSREQFLSMTVLDLQPPSERARVERLLRATPEVIAAEMLPVSRHLRHDGSEIFVELTTHGIYLESGYHVMVIVNDVTEQRTLEQQVLEEKIGAQKEIAKAIINTQEKERSEIGKELHDNVNQILTTTKLYIENIRYYPEQRDTFVEKSAALLQKAISEIRGLSKALVTPVIYDIGFRATLEELIEHYRNLQLFDLELHFEVDEAEIENGLRLTIYRILQEQLNNIVKHARARSVQIRLRRAGNALHICIADDGVGFDPRQKRHGLGLSNMMNRIEVFKGSFEIRSAEGEGCEICIRFPM</sequence>
<evidence type="ECO:0000259" key="6">
    <source>
        <dbReference type="PROSITE" id="PS50109"/>
    </source>
</evidence>